<dbReference type="OrthoDB" id="10263316at2759"/>
<sequence length="707" mass="81686">MNKRNELGLGPGSRHRSWLQSFIREEPDSQKNEMEIKSDSTTLKFRKHNQLKAVSERDGKQVVEEIIQDMFDKKRGTITLSESDSSLQEDMRESLSMDPRLKLWYNTLQNRAAVQAKIQRKLGRRPDEMLINAGSTVAPRDRGNVERLLDLAGRMNPTSLFQKKPATLPALFTSQCQLLPELQETLPRAEQSGRAELEITGLTHATKQEILGRAYQRPEMPTPWQKSRVLENRIENKSSDIRRVISFFPNLDRLEVVGGSVQQEFTNGELNRLERVSCDSIYTVSGTSQLMPDEEEKVEEHHKADPDPAKNQESVVSRAAVIINGTLYMNSGKRIFLPEIANVFFECHPFQNVVKEVARVENVGGQVLTCQWATVDCKRAPKSPAQCQIFLMSPASFTVFPGEVHVCRALYRPRGCYLLKQRYELRIFPNVIGSVRGIFLVRLTGRCIPAPEYTAKLRRHQQLLTDKSMKKMANDLNKYQASIVPLLHPPEVMCPYERVLDEREVFNVENPGYKCERFDDLETLKSLYETLKKPREPAWDLRLETVRRVILRFPDSNKRKLYFAKLVKVQEELKLCRGSDFLTHFSQHNERIRSKFIYVKGCIGNGIQEWEEMMASMELSGFRLEISHFRQQEEKEKTPLDGTDDDGKGSEEKPWMQQLRKENPYQYLLKKLRSRKSYRDSLYVQTYSHLCDMAENVVSVIESTKTA</sequence>
<reference evidence="2 3" key="2">
    <citation type="journal article" date="2007" name="PLoS Biol.">
        <title>Principles of genome evolution in the Drosophila melanogaster species group.</title>
        <authorList>
            <person name="Ranz J.M."/>
            <person name="Maurin D."/>
            <person name="Chan Y.S."/>
            <person name="von Grotthuss M."/>
            <person name="Hillier L.W."/>
            <person name="Roote J."/>
            <person name="Ashburner M."/>
            <person name="Bergman C.M."/>
        </authorList>
    </citation>
    <scope>NUCLEOTIDE SEQUENCE [LARGE SCALE GENOMIC DNA]</scope>
    <source>
        <strain evidence="3">Tai18E2 / Tucson 14021-0261.01</strain>
    </source>
</reference>
<dbReference type="PhylomeDB" id="B4P1F3"/>
<gene>
    <name evidence="2" type="primary">Dyak\GE19115</name>
    <name evidence="2" type="synonym">dyak_GLEANR_2890</name>
    <name evidence="2" type="synonym">GE19115</name>
    <name evidence="2" type="ORF">Dyak_GE19115</name>
</gene>
<dbReference type="PANTHER" id="PTHR48421:SF1">
    <property type="entry name" value="MYCBP-ASSOCIATED PROTEIN"/>
    <property type="match status" value="1"/>
</dbReference>
<dbReference type="Proteomes" id="UP000002282">
    <property type="component" value="Chromosome 2L"/>
</dbReference>
<keyword evidence="3" id="KW-1185">Reference proteome</keyword>
<proteinExistence type="predicted"/>
<accession>B4P1F3</accession>
<name>B4P1F3_DROYA</name>
<dbReference type="InterPro" id="IPR032707">
    <property type="entry name" value="MYCBPAP"/>
</dbReference>
<dbReference type="HOGENOM" id="CLU_026465_0_0_1"/>
<dbReference type="EMBL" id="CM000157">
    <property type="protein sequence ID" value="EDW89155.1"/>
    <property type="molecule type" value="Genomic_DNA"/>
</dbReference>
<reference evidence="2 3" key="1">
    <citation type="journal article" date="2007" name="Nature">
        <title>Evolution of genes and genomes on the Drosophila phylogeny.</title>
        <authorList>
            <consortium name="Drosophila 12 Genomes Consortium"/>
            <person name="Clark A.G."/>
            <person name="Eisen M.B."/>
            <person name="Smith D.R."/>
            <person name="Bergman C.M."/>
            <person name="Oliver B."/>
            <person name="Markow T.A."/>
            <person name="Kaufman T.C."/>
            <person name="Kellis M."/>
            <person name="Gelbart W."/>
            <person name="Iyer V.N."/>
            <person name="Pollard D.A."/>
            <person name="Sackton T.B."/>
            <person name="Larracuente A.M."/>
            <person name="Singh N.D."/>
            <person name="Abad J.P."/>
            <person name="Abt D.N."/>
            <person name="Adryan B."/>
            <person name="Aguade M."/>
            <person name="Akashi H."/>
            <person name="Anderson W.W."/>
            <person name="Aquadro C.F."/>
            <person name="Ardell D.H."/>
            <person name="Arguello R."/>
            <person name="Artieri C.G."/>
            <person name="Barbash D.A."/>
            <person name="Barker D."/>
            <person name="Barsanti P."/>
            <person name="Batterham P."/>
            <person name="Batzoglou S."/>
            <person name="Begun D."/>
            <person name="Bhutkar A."/>
            <person name="Blanco E."/>
            <person name="Bosak S.A."/>
            <person name="Bradley R.K."/>
            <person name="Brand A.D."/>
            <person name="Brent M.R."/>
            <person name="Brooks A.N."/>
            <person name="Brown R.H."/>
            <person name="Butlin R.K."/>
            <person name="Caggese C."/>
            <person name="Calvi B.R."/>
            <person name="Bernardo de Carvalho A."/>
            <person name="Caspi A."/>
            <person name="Castrezana S."/>
            <person name="Celniker S.E."/>
            <person name="Chang J.L."/>
            <person name="Chapple C."/>
            <person name="Chatterji S."/>
            <person name="Chinwalla A."/>
            <person name="Civetta A."/>
            <person name="Clifton S.W."/>
            <person name="Comeron J.M."/>
            <person name="Costello J.C."/>
            <person name="Coyne J.A."/>
            <person name="Daub J."/>
            <person name="David R.G."/>
            <person name="Delcher A.L."/>
            <person name="Delehaunty K."/>
            <person name="Do C.B."/>
            <person name="Ebling H."/>
            <person name="Edwards K."/>
            <person name="Eickbush T."/>
            <person name="Evans J.D."/>
            <person name="Filipski A."/>
            <person name="Findeiss S."/>
            <person name="Freyhult E."/>
            <person name="Fulton L."/>
            <person name="Fulton R."/>
            <person name="Garcia A.C."/>
            <person name="Gardiner A."/>
            <person name="Garfield D.A."/>
            <person name="Garvin B.E."/>
            <person name="Gibson G."/>
            <person name="Gilbert D."/>
            <person name="Gnerre S."/>
            <person name="Godfrey J."/>
            <person name="Good R."/>
            <person name="Gotea V."/>
            <person name="Gravely B."/>
            <person name="Greenberg A.J."/>
            <person name="Griffiths-Jones S."/>
            <person name="Gross S."/>
            <person name="Guigo R."/>
            <person name="Gustafson E.A."/>
            <person name="Haerty W."/>
            <person name="Hahn M.W."/>
            <person name="Halligan D.L."/>
            <person name="Halpern A.L."/>
            <person name="Halter G.M."/>
            <person name="Han M.V."/>
            <person name="Heger A."/>
            <person name="Hillier L."/>
            <person name="Hinrichs A.S."/>
            <person name="Holmes I."/>
            <person name="Hoskins R.A."/>
            <person name="Hubisz M.J."/>
            <person name="Hultmark D."/>
            <person name="Huntley M.A."/>
            <person name="Jaffe D.B."/>
            <person name="Jagadeeshan S."/>
            <person name="Jeck W.R."/>
            <person name="Johnson J."/>
            <person name="Jones C.D."/>
            <person name="Jordan W.C."/>
            <person name="Karpen G.H."/>
            <person name="Kataoka E."/>
            <person name="Keightley P.D."/>
            <person name="Kheradpour P."/>
            <person name="Kirkness E.F."/>
            <person name="Koerich L.B."/>
            <person name="Kristiansen K."/>
            <person name="Kudrna D."/>
            <person name="Kulathinal R.J."/>
            <person name="Kumar S."/>
            <person name="Kwok R."/>
            <person name="Lander E."/>
            <person name="Langley C.H."/>
            <person name="Lapoint R."/>
            <person name="Lazzaro B.P."/>
            <person name="Lee S.J."/>
            <person name="Levesque L."/>
            <person name="Li R."/>
            <person name="Lin C.F."/>
            <person name="Lin M.F."/>
            <person name="Lindblad-Toh K."/>
            <person name="Llopart A."/>
            <person name="Long M."/>
            <person name="Low L."/>
            <person name="Lozovsky E."/>
            <person name="Lu J."/>
            <person name="Luo M."/>
            <person name="Machado C.A."/>
            <person name="Makalowski W."/>
            <person name="Marzo M."/>
            <person name="Matsuda M."/>
            <person name="Matzkin L."/>
            <person name="McAllister B."/>
            <person name="McBride C.S."/>
            <person name="McKernan B."/>
            <person name="McKernan K."/>
            <person name="Mendez-Lago M."/>
            <person name="Minx P."/>
            <person name="Mollenhauer M.U."/>
            <person name="Montooth K."/>
            <person name="Mount S.M."/>
            <person name="Mu X."/>
            <person name="Myers E."/>
            <person name="Negre B."/>
            <person name="Newfeld S."/>
            <person name="Nielsen R."/>
            <person name="Noor M.A."/>
            <person name="O'Grady P."/>
            <person name="Pachter L."/>
            <person name="Papaceit M."/>
            <person name="Parisi M.J."/>
            <person name="Parisi M."/>
            <person name="Parts L."/>
            <person name="Pedersen J.S."/>
            <person name="Pesole G."/>
            <person name="Phillippy A.M."/>
            <person name="Ponting C.P."/>
            <person name="Pop M."/>
            <person name="Porcelli D."/>
            <person name="Powell J.R."/>
            <person name="Prohaska S."/>
            <person name="Pruitt K."/>
            <person name="Puig M."/>
            <person name="Quesneville H."/>
            <person name="Ram K.R."/>
            <person name="Rand D."/>
            <person name="Rasmussen M.D."/>
            <person name="Reed L.K."/>
            <person name="Reenan R."/>
            <person name="Reily A."/>
            <person name="Remington K.A."/>
            <person name="Rieger T.T."/>
            <person name="Ritchie M.G."/>
            <person name="Robin C."/>
            <person name="Rogers Y.H."/>
            <person name="Rohde C."/>
            <person name="Rozas J."/>
            <person name="Rubenfield M.J."/>
            <person name="Ruiz A."/>
            <person name="Russo S."/>
            <person name="Salzberg S.L."/>
            <person name="Sanchez-Gracia A."/>
            <person name="Saranga D.J."/>
            <person name="Sato H."/>
            <person name="Schaeffer S.W."/>
            <person name="Schatz M.C."/>
            <person name="Schlenke T."/>
            <person name="Schwartz R."/>
            <person name="Segarra C."/>
            <person name="Singh R.S."/>
            <person name="Sirot L."/>
            <person name="Sirota M."/>
            <person name="Sisneros N.B."/>
            <person name="Smith C.D."/>
            <person name="Smith T.F."/>
            <person name="Spieth J."/>
            <person name="Stage D.E."/>
            <person name="Stark A."/>
            <person name="Stephan W."/>
            <person name="Strausberg R.L."/>
            <person name="Strempel S."/>
            <person name="Sturgill D."/>
            <person name="Sutton G."/>
            <person name="Sutton G.G."/>
            <person name="Tao W."/>
            <person name="Teichmann S."/>
            <person name="Tobari Y.N."/>
            <person name="Tomimura Y."/>
            <person name="Tsolas J.M."/>
            <person name="Valente V.L."/>
            <person name="Venter E."/>
            <person name="Venter J.C."/>
            <person name="Vicario S."/>
            <person name="Vieira F.G."/>
            <person name="Vilella A.J."/>
            <person name="Villasante A."/>
            <person name="Walenz B."/>
            <person name="Wang J."/>
            <person name="Wasserman M."/>
            <person name="Watts T."/>
            <person name="Wilson D."/>
            <person name="Wilson R.K."/>
            <person name="Wing R.A."/>
            <person name="Wolfner M.F."/>
            <person name="Wong A."/>
            <person name="Wong G.K."/>
            <person name="Wu C.I."/>
            <person name="Wu G."/>
            <person name="Yamamoto D."/>
            <person name="Yang H.P."/>
            <person name="Yang S.P."/>
            <person name="Yorke J.A."/>
            <person name="Yoshida K."/>
            <person name="Zdobnov E."/>
            <person name="Zhang P."/>
            <person name="Zhang Y."/>
            <person name="Zimin A.V."/>
            <person name="Baldwin J."/>
            <person name="Abdouelleil A."/>
            <person name="Abdulkadir J."/>
            <person name="Abebe A."/>
            <person name="Abera B."/>
            <person name="Abreu J."/>
            <person name="Acer S.C."/>
            <person name="Aftuck L."/>
            <person name="Alexander A."/>
            <person name="An P."/>
            <person name="Anderson E."/>
            <person name="Anderson S."/>
            <person name="Arachi H."/>
            <person name="Azer M."/>
            <person name="Bachantsang P."/>
            <person name="Barry A."/>
            <person name="Bayul T."/>
            <person name="Berlin A."/>
            <person name="Bessette D."/>
            <person name="Bloom T."/>
            <person name="Blye J."/>
            <person name="Boguslavskiy L."/>
            <person name="Bonnet C."/>
            <person name="Boukhgalter B."/>
            <person name="Bourzgui I."/>
            <person name="Brown A."/>
            <person name="Cahill P."/>
            <person name="Channer S."/>
            <person name="Cheshatsang Y."/>
            <person name="Chuda L."/>
            <person name="Citroen M."/>
            <person name="Collymore A."/>
            <person name="Cooke P."/>
            <person name="Costello M."/>
            <person name="D'Aco K."/>
            <person name="Daza R."/>
            <person name="De Haan G."/>
            <person name="DeGray S."/>
            <person name="DeMaso C."/>
            <person name="Dhargay N."/>
            <person name="Dooley K."/>
            <person name="Dooley E."/>
            <person name="Doricent M."/>
            <person name="Dorje P."/>
            <person name="Dorjee K."/>
            <person name="Dupes A."/>
            <person name="Elong R."/>
            <person name="Falk J."/>
            <person name="Farina A."/>
            <person name="Faro S."/>
            <person name="Ferguson D."/>
            <person name="Fisher S."/>
            <person name="Foley C.D."/>
            <person name="Franke A."/>
            <person name="Friedrich D."/>
            <person name="Gadbois L."/>
            <person name="Gearin G."/>
            <person name="Gearin C.R."/>
            <person name="Giannoukos G."/>
            <person name="Goode T."/>
            <person name="Graham J."/>
            <person name="Grandbois E."/>
            <person name="Grewal S."/>
            <person name="Gyaltsen K."/>
            <person name="Hafez N."/>
            <person name="Hagos B."/>
            <person name="Hall J."/>
            <person name="Henson C."/>
            <person name="Hollinger A."/>
            <person name="Honan T."/>
            <person name="Huard M.D."/>
            <person name="Hughes L."/>
            <person name="Hurhula B."/>
            <person name="Husby M.E."/>
            <person name="Kamat A."/>
            <person name="Kanga B."/>
            <person name="Kashin S."/>
            <person name="Khazanovich D."/>
            <person name="Kisner P."/>
            <person name="Lance K."/>
            <person name="Lara M."/>
            <person name="Lee W."/>
            <person name="Lennon N."/>
            <person name="Letendre F."/>
            <person name="LeVine R."/>
            <person name="Lipovsky A."/>
            <person name="Liu X."/>
            <person name="Liu J."/>
            <person name="Liu S."/>
            <person name="Lokyitsang T."/>
            <person name="Lokyitsang Y."/>
            <person name="Lubonja R."/>
            <person name="Lui A."/>
            <person name="MacDonald P."/>
            <person name="Magnisalis V."/>
            <person name="Maru K."/>
            <person name="Matthews C."/>
            <person name="McCusker W."/>
            <person name="McDonough S."/>
            <person name="Mehta T."/>
            <person name="Meldrim J."/>
            <person name="Meneus L."/>
            <person name="Mihai O."/>
            <person name="Mihalev A."/>
            <person name="Mihova T."/>
            <person name="Mittelman R."/>
            <person name="Mlenga V."/>
            <person name="Montmayeur A."/>
            <person name="Mulrain L."/>
            <person name="Navidi A."/>
            <person name="Naylor J."/>
            <person name="Negash T."/>
            <person name="Nguyen T."/>
            <person name="Nguyen N."/>
            <person name="Nicol R."/>
            <person name="Norbu C."/>
            <person name="Norbu N."/>
            <person name="Novod N."/>
            <person name="O'Neill B."/>
            <person name="Osman S."/>
            <person name="Markiewicz E."/>
            <person name="Oyono O.L."/>
            <person name="Patti C."/>
            <person name="Phunkhang P."/>
            <person name="Pierre F."/>
            <person name="Priest M."/>
            <person name="Raghuraman S."/>
            <person name="Rege F."/>
            <person name="Reyes R."/>
            <person name="Rise C."/>
            <person name="Rogov P."/>
            <person name="Ross K."/>
            <person name="Ryan E."/>
            <person name="Settipalli S."/>
            <person name="Shea T."/>
            <person name="Sherpa N."/>
            <person name="Shi L."/>
            <person name="Shih D."/>
            <person name="Sparrow T."/>
            <person name="Spaulding J."/>
            <person name="Stalker J."/>
            <person name="Stange-Thomann N."/>
            <person name="Stavropoulos S."/>
            <person name="Stone C."/>
            <person name="Strader C."/>
            <person name="Tesfaye S."/>
            <person name="Thomson T."/>
            <person name="Thoulutsang Y."/>
            <person name="Thoulutsang D."/>
            <person name="Topham K."/>
            <person name="Topping I."/>
            <person name="Tsamla T."/>
            <person name="Vassiliev H."/>
            <person name="Vo A."/>
            <person name="Wangchuk T."/>
            <person name="Wangdi T."/>
            <person name="Weiand M."/>
            <person name="Wilkinson J."/>
            <person name="Wilson A."/>
            <person name="Yadav S."/>
            <person name="Young G."/>
            <person name="Yu Q."/>
            <person name="Zembek L."/>
            <person name="Zhong D."/>
            <person name="Zimmer A."/>
            <person name="Zwirko Z."/>
            <person name="Jaffe D.B."/>
            <person name="Alvarez P."/>
            <person name="Brockman W."/>
            <person name="Butler J."/>
            <person name="Chin C."/>
            <person name="Gnerre S."/>
            <person name="Grabherr M."/>
            <person name="Kleber M."/>
            <person name="Mauceli E."/>
            <person name="MacCallum I."/>
        </authorList>
    </citation>
    <scope>NUCLEOTIDE SEQUENCE [LARGE SCALE GENOMIC DNA]</scope>
    <source>
        <strain evidence="3">Tai18E2 / Tucson 14021-0261.01</strain>
    </source>
</reference>
<feature type="region of interest" description="Disordered" evidence="1">
    <location>
        <begin position="632"/>
        <end position="656"/>
    </location>
</feature>
<evidence type="ECO:0000256" key="1">
    <source>
        <dbReference type="SAM" id="MobiDB-lite"/>
    </source>
</evidence>
<dbReference type="AlphaFoldDB" id="B4P1F3"/>
<dbReference type="OMA" id="VGYHCER"/>
<feature type="compositionally biased region" description="Basic and acidic residues" evidence="1">
    <location>
        <begin position="298"/>
        <end position="310"/>
    </location>
</feature>
<dbReference type="eggNOG" id="ENOG502QT8X">
    <property type="taxonomic scope" value="Eukaryota"/>
</dbReference>
<organism evidence="2 3">
    <name type="scientific">Drosophila yakuba</name>
    <name type="common">Fruit fly</name>
    <dbReference type="NCBI Taxonomy" id="7245"/>
    <lineage>
        <taxon>Eukaryota</taxon>
        <taxon>Metazoa</taxon>
        <taxon>Ecdysozoa</taxon>
        <taxon>Arthropoda</taxon>
        <taxon>Hexapoda</taxon>
        <taxon>Insecta</taxon>
        <taxon>Pterygota</taxon>
        <taxon>Neoptera</taxon>
        <taxon>Endopterygota</taxon>
        <taxon>Diptera</taxon>
        <taxon>Brachycera</taxon>
        <taxon>Muscomorpha</taxon>
        <taxon>Ephydroidea</taxon>
        <taxon>Drosophilidae</taxon>
        <taxon>Drosophila</taxon>
        <taxon>Sophophora</taxon>
    </lineage>
</organism>
<dbReference type="PANTHER" id="PTHR48421">
    <property type="entry name" value="MYCBP-ASSOCIATED PROTEIN"/>
    <property type="match status" value="1"/>
</dbReference>
<feature type="region of interest" description="Disordered" evidence="1">
    <location>
        <begin position="290"/>
        <end position="312"/>
    </location>
</feature>
<evidence type="ECO:0000313" key="3">
    <source>
        <dbReference type="Proteomes" id="UP000002282"/>
    </source>
</evidence>
<evidence type="ECO:0000313" key="2">
    <source>
        <dbReference type="EMBL" id="EDW89155.1"/>
    </source>
</evidence>
<dbReference type="KEGG" id="dya:Dyak_GE19115"/>
<dbReference type="Pfam" id="PF14646">
    <property type="entry name" value="MYCBPAP"/>
    <property type="match status" value="1"/>
</dbReference>
<protein>
    <submittedName>
        <fullName evidence="2">Uncharacterized protein</fullName>
    </submittedName>
</protein>